<keyword evidence="4 9" id="KW-0812">Transmembrane</keyword>
<feature type="active site" evidence="9">
    <location>
        <position position="124"/>
    </location>
</feature>
<dbReference type="PROSITE" id="PS00855">
    <property type="entry name" value="SPASE_II"/>
    <property type="match status" value="1"/>
</dbReference>
<organism evidence="12 13">
    <name type="scientific">Candidatus Tachikawaea gelatinosa</name>
    <dbReference type="NCBI Taxonomy" id="1410383"/>
    <lineage>
        <taxon>Bacteria</taxon>
        <taxon>Pseudomonadati</taxon>
        <taxon>Pseudomonadota</taxon>
        <taxon>Gammaproteobacteria</taxon>
        <taxon>Enterobacterales</taxon>
        <taxon>Enterobacteriaceae</taxon>
        <taxon>Candidatus Tachikawaea</taxon>
    </lineage>
</organism>
<comment type="pathway">
    <text evidence="9">Protein modification; lipoprotein biosynthesis (signal peptide cleavage).</text>
</comment>
<dbReference type="OrthoDB" id="9810259at2"/>
<dbReference type="KEGG" id="sbw:TGUWTKB_5710"/>
<comment type="similarity">
    <text evidence="1 9 11">Belongs to the peptidase A8 family.</text>
</comment>
<evidence type="ECO:0000256" key="5">
    <source>
        <dbReference type="ARBA" id="ARBA00022750"/>
    </source>
</evidence>
<dbReference type="UniPathway" id="UPA00665"/>
<feature type="transmembrane region" description="Helical" evidence="9">
    <location>
        <begin position="44"/>
        <end position="64"/>
    </location>
</feature>
<dbReference type="EMBL" id="AP014521">
    <property type="protein sequence ID" value="BAP58797.1"/>
    <property type="molecule type" value="Genomic_DNA"/>
</dbReference>
<dbReference type="EC" id="3.4.23.36" evidence="9"/>
<evidence type="ECO:0000256" key="8">
    <source>
        <dbReference type="ARBA" id="ARBA00023136"/>
    </source>
</evidence>
<dbReference type="HAMAP" id="MF_00161">
    <property type="entry name" value="LspA"/>
    <property type="match status" value="1"/>
</dbReference>
<dbReference type="HOGENOM" id="CLU_083252_4_3_6"/>
<comment type="function">
    <text evidence="9 10">This protein specifically catalyzes the removal of signal peptides from prolipoproteins.</text>
</comment>
<dbReference type="RefSeq" id="WP_041063369.1">
    <property type="nucleotide sequence ID" value="NZ_AP014521.1"/>
</dbReference>
<accession>A0A090AR30</accession>
<protein>
    <recommendedName>
        <fullName evidence="9">Lipoprotein signal peptidase</fullName>
        <ecNumber evidence="9">3.4.23.36</ecNumber>
    </recommendedName>
    <alternativeName>
        <fullName evidence="9">Prolipoprotein signal peptidase</fullName>
    </alternativeName>
    <alternativeName>
        <fullName evidence="9">Signal peptidase II</fullName>
        <shortName evidence="9">SPase II</shortName>
    </alternativeName>
</protein>
<comment type="subcellular location">
    <subcellularLocation>
        <location evidence="9">Cell membrane</location>
        <topology evidence="9">Multi-pass membrane protein</topology>
    </subcellularLocation>
</comment>
<evidence type="ECO:0000313" key="13">
    <source>
        <dbReference type="Proteomes" id="UP000031627"/>
    </source>
</evidence>
<keyword evidence="6 9" id="KW-0378">Hydrolase</keyword>
<evidence type="ECO:0000256" key="6">
    <source>
        <dbReference type="ARBA" id="ARBA00022801"/>
    </source>
</evidence>
<evidence type="ECO:0000256" key="10">
    <source>
        <dbReference type="RuleBase" id="RU000594"/>
    </source>
</evidence>
<feature type="transmembrane region" description="Helical" evidence="9">
    <location>
        <begin position="6"/>
        <end position="24"/>
    </location>
</feature>
<proteinExistence type="inferred from homology"/>
<dbReference type="Pfam" id="PF01252">
    <property type="entry name" value="Peptidase_A8"/>
    <property type="match status" value="1"/>
</dbReference>
<keyword evidence="2 9" id="KW-1003">Cell membrane</keyword>
<dbReference type="AlphaFoldDB" id="A0A090AR30"/>
<gene>
    <name evidence="9 12" type="primary">lspA</name>
    <name evidence="12" type="ORF">TGUWTKB_5710</name>
</gene>
<reference evidence="13" key="1">
    <citation type="submission" date="2013-11" db="EMBL/GenBank/DDBJ databases">
        <title>Symbiont-containing voluminous jelly as an extraordinary maternal gift for overwintering insect nymphs.</title>
        <authorList>
            <person name="Kaiwa N."/>
            <person name="Hosokawa T."/>
            <person name="Nikoh N."/>
            <person name="Meng X.Y."/>
            <person name="Tanahashi M."/>
            <person name="Moriyama M."/>
            <person name="Maeda T."/>
            <person name="Yamaguchi K."/>
            <person name="Shigenobu S."/>
            <person name="Ito M."/>
            <person name="Fukatsu T."/>
        </authorList>
    </citation>
    <scope>NUCLEOTIDE SEQUENCE [LARGE SCALE GENOMIC DNA]</scope>
    <source>
        <strain evidence="13">UwTKB</strain>
    </source>
</reference>
<evidence type="ECO:0000256" key="3">
    <source>
        <dbReference type="ARBA" id="ARBA00022670"/>
    </source>
</evidence>
<sequence>MKKSIFFKTTYLLLILIIITIDTISKKWVVMHVKLHKTFHINSFLNFFYTYNYGMAFNFLSNFSKEFQRWFLSSISCLIIFMIFLVMMNCQKIFKKTQQIAYSIIIGGGLSNVFDRIYHGYVIDFIDIKIIKFHIPTFNIADLSIFIGLLIILTINFFIIFFKLDK</sequence>
<evidence type="ECO:0000256" key="9">
    <source>
        <dbReference type="HAMAP-Rule" id="MF_00161"/>
    </source>
</evidence>
<dbReference type="GO" id="GO:0004190">
    <property type="term" value="F:aspartic-type endopeptidase activity"/>
    <property type="evidence" value="ECO:0007669"/>
    <property type="project" value="UniProtKB-UniRule"/>
</dbReference>
<evidence type="ECO:0000256" key="1">
    <source>
        <dbReference type="ARBA" id="ARBA00006139"/>
    </source>
</evidence>
<evidence type="ECO:0000256" key="11">
    <source>
        <dbReference type="RuleBase" id="RU004181"/>
    </source>
</evidence>
<keyword evidence="7 9" id="KW-1133">Transmembrane helix</keyword>
<dbReference type="PRINTS" id="PR00781">
    <property type="entry name" value="LIPOSIGPTASE"/>
</dbReference>
<reference evidence="12 13" key="2">
    <citation type="journal article" date="2014" name="Curr. Biol.">
        <title>Symbiont-Supplemented Maternal Investment Underpinning Host's Ecological Adaptation.</title>
        <authorList>
            <person name="Kaiwa N."/>
            <person name="Hosokawa T."/>
            <person name="Nikoh N."/>
            <person name="Tanahashi M."/>
            <person name="Moriyama M."/>
            <person name="Meng X.Y."/>
            <person name="Maeda T."/>
            <person name="Yamaguchi K."/>
            <person name="Shigenobu S."/>
            <person name="Ito M."/>
            <person name="Fukatsu T."/>
        </authorList>
    </citation>
    <scope>NUCLEOTIDE SEQUENCE [LARGE SCALE GENOMIC DNA]</scope>
    <source>
        <strain evidence="12 13">UwTKB</strain>
    </source>
</reference>
<dbReference type="STRING" id="1410383.TGUWTKB_5710"/>
<comment type="catalytic activity">
    <reaction evidence="9 10">
        <text>Release of signal peptides from bacterial membrane prolipoproteins. Hydrolyzes -Xaa-Yaa-Zaa-|-(S,diacylglyceryl)Cys-, in which Xaa is hydrophobic (preferably Leu), and Yaa (Ala or Ser) and Zaa (Gly or Ala) have small, neutral side chains.</text>
        <dbReference type="EC" id="3.4.23.36"/>
    </reaction>
</comment>
<dbReference type="PANTHER" id="PTHR33695">
    <property type="entry name" value="LIPOPROTEIN SIGNAL PEPTIDASE"/>
    <property type="match status" value="1"/>
</dbReference>
<keyword evidence="5 9" id="KW-0064">Aspartyl protease</keyword>
<dbReference type="GO" id="GO:0006508">
    <property type="term" value="P:proteolysis"/>
    <property type="evidence" value="ECO:0007669"/>
    <property type="project" value="UniProtKB-KW"/>
</dbReference>
<evidence type="ECO:0000256" key="4">
    <source>
        <dbReference type="ARBA" id="ARBA00022692"/>
    </source>
</evidence>
<keyword evidence="3 9" id="KW-0645">Protease</keyword>
<keyword evidence="8 9" id="KW-0472">Membrane</keyword>
<feature type="transmembrane region" description="Helical" evidence="9">
    <location>
        <begin position="70"/>
        <end position="88"/>
    </location>
</feature>
<evidence type="ECO:0000313" key="12">
    <source>
        <dbReference type="EMBL" id="BAP58797.1"/>
    </source>
</evidence>
<evidence type="ECO:0000256" key="7">
    <source>
        <dbReference type="ARBA" id="ARBA00022989"/>
    </source>
</evidence>
<dbReference type="Proteomes" id="UP000031627">
    <property type="component" value="Chromosome"/>
</dbReference>
<keyword evidence="13" id="KW-1185">Reference proteome</keyword>
<dbReference type="InterPro" id="IPR001872">
    <property type="entry name" value="Peptidase_A8"/>
</dbReference>
<keyword evidence="12" id="KW-0449">Lipoprotein</keyword>
<dbReference type="GO" id="GO:0005886">
    <property type="term" value="C:plasma membrane"/>
    <property type="evidence" value="ECO:0007669"/>
    <property type="project" value="UniProtKB-SubCell"/>
</dbReference>
<feature type="active site" evidence="9">
    <location>
        <position position="142"/>
    </location>
</feature>
<dbReference type="PANTHER" id="PTHR33695:SF1">
    <property type="entry name" value="LIPOPROTEIN SIGNAL PEPTIDASE"/>
    <property type="match status" value="1"/>
</dbReference>
<dbReference type="NCBIfam" id="TIGR00077">
    <property type="entry name" value="lspA"/>
    <property type="match status" value="1"/>
</dbReference>
<name>A0A090AR30_9ENTR</name>
<evidence type="ECO:0000256" key="2">
    <source>
        <dbReference type="ARBA" id="ARBA00022475"/>
    </source>
</evidence>
<feature type="transmembrane region" description="Helical" evidence="9">
    <location>
        <begin position="138"/>
        <end position="162"/>
    </location>
</feature>